<reference evidence="1" key="1">
    <citation type="journal article" date="2015" name="Nature">
        <title>Complex archaea that bridge the gap between prokaryotes and eukaryotes.</title>
        <authorList>
            <person name="Spang A."/>
            <person name="Saw J.H."/>
            <person name="Jorgensen S.L."/>
            <person name="Zaremba-Niedzwiedzka K."/>
            <person name="Martijn J."/>
            <person name="Lind A.E."/>
            <person name="van Eijk R."/>
            <person name="Schleper C."/>
            <person name="Guy L."/>
            <person name="Ettema T.J."/>
        </authorList>
    </citation>
    <scope>NUCLEOTIDE SEQUENCE</scope>
</reference>
<comment type="caution">
    <text evidence="1">The sequence shown here is derived from an EMBL/GenBank/DDBJ whole genome shotgun (WGS) entry which is preliminary data.</text>
</comment>
<evidence type="ECO:0000313" key="1">
    <source>
        <dbReference type="EMBL" id="KKL49428.1"/>
    </source>
</evidence>
<dbReference type="EMBL" id="LAZR01032961">
    <property type="protein sequence ID" value="KKL49428.1"/>
    <property type="molecule type" value="Genomic_DNA"/>
</dbReference>
<proteinExistence type="predicted"/>
<sequence>MFTAREQHALAYALDLALQHESTDLLWDLIHYPAKTPTELYWTARAVGTMGRLYLEVVEGMV</sequence>
<protein>
    <submittedName>
        <fullName evidence="1">Uncharacterized protein</fullName>
    </submittedName>
</protein>
<organism evidence="1">
    <name type="scientific">marine sediment metagenome</name>
    <dbReference type="NCBI Taxonomy" id="412755"/>
    <lineage>
        <taxon>unclassified sequences</taxon>
        <taxon>metagenomes</taxon>
        <taxon>ecological metagenomes</taxon>
    </lineage>
</organism>
<dbReference type="AlphaFoldDB" id="A0A0F9CJF4"/>
<name>A0A0F9CJF4_9ZZZZ</name>
<accession>A0A0F9CJF4</accession>
<gene>
    <name evidence="1" type="ORF">LCGC14_2315600</name>
</gene>